<dbReference type="EMBL" id="BTSX01000005">
    <property type="protein sequence ID" value="GMS98560.1"/>
    <property type="molecule type" value="Genomic_DNA"/>
</dbReference>
<keyword evidence="2" id="KW-1185">Reference proteome</keyword>
<feature type="non-terminal residue" evidence="1">
    <location>
        <position position="1"/>
    </location>
</feature>
<evidence type="ECO:0000313" key="1">
    <source>
        <dbReference type="EMBL" id="GMS98560.1"/>
    </source>
</evidence>
<proteinExistence type="predicted"/>
<evidence type="ECO:0000313" key="2">
    <source>
        <dbReference type="Proteomes" id="UP001432027"/>
    </source>
</evidence>
<gene>
    <name evidence="1" type="ORF">PENTCL1PPCAC_20735</name>
</gene>
<protein>
    <submittedName>
        <fullName evidence="1">Uncharacterized protein</fullName>
    </submittedName>
</protein>
<sequence>SLEVQAGKETVGKPGIKYPQSTLHLVAREYGKSRVEGMRGIIDFLVYLDRFSMKFFSSFISCRQVECPMPLYDLKATFEQNLDSVLWASCPIA</sequence>
<reference evidence="1" key="1">
    <citation type="submission" date="2023-10" db="EMBL/GenBank/DDBJ databases">
        <title>Genome assembly of Pristionchus species.</title>
        <authorList>
            <person name="Yoshida K."/>
            <person name="Sommer R.J."/>
        </authorList>
    </citation>
    <scope>NUCLEOTIDE SEQUENCE</scope>
    <source>
        <strain evidence="1">RS0144</strain>
    </source>
</reference>
<dbReference type="AlphaFoldDB" id="A0AAV5TVJ4"/>
<comment type="caution">
    <text evidence="1">The sequence shown here is derived from an EMBL/GenBank/DDBJ whole genome shotgun (WGS) entry which is preliminary data.</text>
</comment>
<name>A0AAV5TVJ4_9BILA</name>
<accession>A0AAV5TVJ4</accession>
<organism evidence="1 2">
    <name type="scientific">Pristionchus entomophagus</name>
    <dbReference type="NCBI Taxonomy" id="358040"/>
    <lineage>
        <taxon>Eukaryota</taxon>
        <taxon>Metazoa</taxon>
        <taxon>Ecdysozoa</taxon>
        <taxon>Nematoda</taxon>
        <taxon>Chromadorea</taxon>
        <taxon>Rhabditida</taxon>
        <taxon>Rhabditina</taxon>
        <taxon>Diplogasteromorpha</taxon>
        <taxon>Diplogasteroidea</taxon>
        <taxon>Neodiplogasteridae</taxon>
        <taxon>Pristionchus</taxon>
    </lineage>
</organism>
<dbReference type="Proteomes" id="UP001432027">
    <property type="component" value="Unassembled WGS sequence"/>
</dbReference>